<dbReference type="EMBL" id="AVBF01000027">
    <property type="protein sequence ID" value="KGP72599.1"/>
    <property type="molecule type" value="Genomic_DNA"/>
</dbReference>
<dbReference type="GO" id="GO:0016491">
    <property type="term" value="F:oxidoreductase activity"/>
    <property type="evidence" value="ECO:0007669"/>
    <property type="project" value="UniProtKB-KW"/>
</dbReference>
<feature type="domain" description="FAD-binding" evidence="2">
    <location>
        <begin position="3"/>
        <end position="351"/>
    </location>
</feature>
<evidence type="ECO:0000313" key="4">
    <source>
        <dbReference type="Proteomes" id="UP000030147"/>
    </source>
</evidence>
<sequence>MKDTDVLVHGGGVGGLALAVKLASNGVDVAVVEQLKAESPSYKGELLQPKTLQLLDALGLLDEILKHGHTFDAIEFNELERRENDEPIHIGNSKMDYSLLFSPYNYALMIPHEKLKKIMLDKAREYSDHFTYIQPARFVGFEEGVAQIKYTYDKTYEKMSAHIYVGAEGRNSPTRNAMGVHSESKTYNHHFLTVTIPRPPEFQKGKIVTTNHRFLGLFPLPNEKIRTVFLIKAGAYKALKQEGIEYIHQAYKELCPELGDYVTQLQSWKDIQLMIPTMYHVDHYVSDNIALIGDAAHAVHPMAGEGMNLAIQDADVLGQLIVWMKQQPTWDMSHLQWYEKVRRPRAQFLLELSHLSALAYSFPYRWWRQVRMKSIVQMEKDPVLHVKQMLNISGLGRWDNTILDRAIQIGILPKRNKAINEEEQLSYFFERTEDYPWEKGEIE</sequence>
<dbReference type="PANTHER" id="PTHR43476:SF5">
    <property type="entry name" value="FAD-DEPENDENT MONOOXYGENASE"/>
    <property type="match status" value="1"/>
</dbReference>
<dbReference type="STRING" id="1385514.N782_11505"/>
<dbReference type="InterPro" id="IPR002938">
    <property type="entry name" value="FAD-bd"/>
</dbReference>
<dbReference type="RefSeq" id="WP_036819528.1">
    <property type="nucleotide sequence ID" value="NZ_AVBF01000027.1"/>
</dbReference>
<evidence type="ECO:0000256" key="1">
    <source>
        <dbReference type="ARBA" id="ARBA00023002"/>
    </source>
</evidence>
<dbReference type="Proteomes" id="UP000030147">
    <property type="component" value="Unassembled WGS sequence"/>
</dbReference>
<dbReference type="InterPro" id="IPR050631">
    <property type="entry name" value="PheA/TfdB_FAD_monoxygenase"/>
</dbReference>
<protein>
    <submittedName>
        <fullName evidence="3">FAD-dependent oxidoreductase</fullName>
    </submittedName>
</protein>
<evidence type="ECO:0000259" key="2">
    <source>
        <dbReference type="Pfam" id="PF01494"/>
    </source>
</evidence>
<comment type="caution">
    <text evidence="3">The sequence shown here is derived from an EMBL/GenBank/DDBJ whole genome shotgun (WGS) entry which is preliminary data.</text>
</comment>
<keyword evidence="4" id="KW-1185">Reference proteome</keyword>
<organism evidence="3 4">
    <name type="scientific">Pontibacillus yanchengensis Y32</name>
    <dbReference type="NCBI Taxonomy" id="1385514"/>
    <lineage>
        <taxon>Bacteria</taxon>
        <taxon>Bacillati</taxon>
        <taxon>Bacillota</taxon>
        <taxon>Bacilli</taxon>
        <taxon>Bacillales</taxon>
        <taxon>Bacillaceae</taxon>
        <taxon>Pontibacillus</taxon>
    </lineage>
</organism>
<accession>A0A0A2TAK8</accession>
<dbReference type="Gene3D" id="3.50.50.60">
    <property type="entry name" value="FAD/NAD(P)-binding domain"/>
    <property type="match status" value="2"/>
</dbReference>
<dbReference type="GO" id="GO:0071949">
    <property type="term" value="F:FAD binding"/>
    <property type="evidence" value="ECO:0007669"/>
    <property type="project" value="InterPro"/>
</dbReference>
<dbReference type="eggNOG" id="COG0654">
    <property type="taxonomic scope" value="Bacteria"/>
</dbReference>
<dbReference type="SUPFAM" id="SSF51905">
    <property type="entry name" value="FAD/NAD(P)-binding domain"/>
    <property type="match status" value="1"/>
</dbReference>
<dbReference type="OrthoDB" id="9766816at2"/>
<keyword evidence="1" id="KW-0560">Oxidoreductase</keyword>
<dbReference type="PRINTS" id="PR00420">
    <property type="entry name" value="RNGMNOXGNASE"/>
</dbReference>
<name>A0A0A2TAK8_9BACI</name>
<dbReference type="InterPro" id="IPR036188">
    <property type="entry name" value="FAD/NAD-bd_sf"/>
</dbReference>
<proteinExistence type="predicted"/>
<reference evidence="3 4" key="1">
    <citation type="journal article" date="2015" name="Stand. Genomic Sci.">
        <title>High quality draft genome sequence of the moderately halophilic bacterium Pontibacillus yanchengensis Y32(T) and comparison among Pontibacillus genomes.</title>
        <authorList>
            <person name="Huang J."/>
            <person name="Qiao Z.X."/>
            <person name="Tang J.W."/>
            <person name="Wang G."/>
        </authorList>
    </citation>
    <scope>NUCLEOTIDE SEQUENCE [LARGE SCALE GENOMIC DNA]</scope>
    <source>
        <strain evidence="3 4">Y32</strain>
    </source>
</reference>
<dbReference type="PANTHER" id="PTHR43476">
    <property type="entry name" value="3-(3-HYDROXY-PHENYL)PROPIONATE/3-HYDROXYCINNAMIC ACID HYDROXYLASE"/>
    <property type="match status" value="1"/>
</dbReference>
<dbReference type="Pfam" id="PF01494">
    <property type="entry name" value="FAD_binding_3"/>
    <property type="match status" value="1"/>
</dbReference>
<dbReference type="AlphaFoldDB" id="A0A0A2TAK8"/>
<evidence type="ECO:0000313" key="3">
    <source>
        <dbReference type="EMBL" id="KGP72599.1"/>
    </source>
</evidence>
<gene>
    <name evidence="3" type="ORF">N782_11505</name>
</gene>